<dbReference type="RefSeq" id="WP_013299814.1">
    <property type="nucleotide sequence ID" value="NC_014414.1"/>
</dbReference>
<dbReference type="PROSITE" id="PS50109">
    <property type="entry name" value="HIS_KIN"/>
    <property type="match status" value="1"/>
</dbReference>
<organism evidence="7 8">
    <name type="scientific">Parvularcula bermudensis (strain ATCC BAA-594 / HTCC2503 / KCTC 12087)</name>
    <dbReference type="NCBI Taxonomy" id="314260"/>
    <lineage>
        <taxon>Bacteria</taxon>
        <taxon>Pseudomonadati</taxon>
        <taxon>Pseudomonadota</taxon>
        <taxon>Alphaproteobacteria</taxon>
        <taxon>Parvularculales</taxon>
        <taxon>Parvularculaceae</taxon>
        <taxon>Parvularcula</taxon>
    </lineage>
</organism>
<dbReference type="SMART" id="SM00387">
    <property type="entry name" value="HATPase_c"/>
    <property type="match status" value="1"/>
</dbReference>
<dbReference type="STRING" id="314260.PB2503_03827"/>
<dbReference type="SMART" id="SM00086">
    <property type="entry name" value="PAC"/>
    <property type="match status" value="1"/>
</dbReference>
<dbReference type="SUPFAM" id="SSF55785">
    <property type="entry name" value="PYP-like sensor domain (PAS domain)"/>
    <property type="match status" value="1"/>
</dbReference>
<dbReference type="Pfam" id="PF13426">
    <property type="entry name" value="PAS_9"/>
    <property type="match status" value="1"/>
</dbReference>
<dbReference type="InterPro" id="IPR011495">
    <property type="entry name" value="Sig_transdc_His_kin_sub2_dim/P"/>
</dbReference>
<dbReference type="Pfam" id="PF07568">
    <property type="entry name" value="HisKA_2"/>
    <property type="match status" value="1"/>
</dbReference>
<dbReference type="PANTHER" id="PTHR47429">
    <property type="entry name" value="PROTEIN TWIN LOV 1"/>
    <property type="match status" value="1"/>
</dbReference>
<dbReference type="SUPFAM" id="SSF55874">
    <property type="entry name" value="ATPase domain of HSP90 chaperone/DNA topoisomerase II/histidine kinase"/>
    <property type="match status" value="1"/>
</dbReference>
<keyword evidence="8" id="KW-1185">Reference proteome</keyword>
<dbReference type="Gene3D" id="3.30.565.10">
    <property type="entry name" value="Histidine kinase-like ATPase, C-terminal domain"/>
    <property type="match status" value="1"/>
</dbReference>
<dbReference type="InterPro" id="IPR000014">
    <property type="entry name" value="PAS"/>
</dbReference>
<accession>E0TE19</accession>
<dbReference type="InterPro" id="IPR035965">
    <property type="entry name" value="PAS-like_dom_sf"/>
</dbReference>
<dbReference type="InterPro" id="IPR001610">
    <property type="entry name" value="PAC"/>
</dbReference>
<feature type="domain" description="PAS" evidence="5">
    <location>
        <begin position="41"/>
        <end position="91"/>
    </location>
</feature>
<evidence type="ECO:0000256" key="3">
    <source>
        <dbReference type="ARBA" id="ARBA00022991"/>
    </source>
</evidence>
<dbReference type="PANTHER" id="PTHR47429:SF2">
    <property type="entry name" value="PROTEIN TWIN LOV 1"/>
    <property type="match status" value="1"/>
</dbReference>
<keyword evidence="1" id="KW-0285">Flavoprotein</keyword>
<name>E0TE19_PARBH</name>
<dbReference type="PROSITE" id="PS50112">
    <property type="entry name" value="PAS"/>
    <property type="match status" value="1"/>
</dbReference>
<evidence type="ECO:0000256" key="2">
    <source>
        <dbReference type="ARBA" id="ARBA00022643"/>
    </source>
</evidence>
<keyword evidence="7" id="KW-0808">Transferase</keyword>
<dbReference type="NCBIfam" id="TIGR00229">
    <property type="entry name" value="sensory_box"/>
    <property type="match status" value="1"/>
</dbReference>
<dbReference type="InterPro" id="IPR036890">
    <property type="entry name" value="HATPase_C_sf"/>
</dbReference>
<dbReference type="InterPro" id="IPR000700">
    <property type="entry name" value="PAS-assoc_C"/>
</dbReference>
<dbReference type="KEGG" id="pbr:PB2503_03827"/>
<dbReference type="InterPro" id="IPR005467">
    <property type="entry name" value="His_kinase_dom"/>
</dbReference>
<dbReference type="Proteomes" id="UP000001302">
    <property type="component" value="Chromosome"/>
</dbReference>
<evidence type="ECO:0000259" key="6">
    <source>
        <dbReference type="PROSITE" id="PS50113"/>
    </source>
</evidence>
<dbReference type="EMBL" id="CP002156">
    <property type="protein sequence ID" value="ADM08840.1"/>
    <property type="molecule type" value="Genomic_DNA"/>
</dbReference>
<keyword evidence="2" id="KW-0288">FMN</keyword>
<dbReference type="eggNOG" id="COG3829">
    <property type="taxonomic scope" value="Bacteria"/>
</dbReference>
<reference evidence="7 8" key="2">
    <citation type="journal article" date="2011" name="J. Bacteriol.">
        <title>Complete genome sequence of strain HTCC2503T of Parvularcula bermudensis, the type species of the order "Parvularculales" in the class Alphaproteobacteria.</title>
        <authorList>
            <person name="Oh H.M."/>
            <person name="Kang I."/>
            <person name="Vergin K.L."/>
            <person name="Kang D."/>
            <person name="Rhee K.H."/>
            <person name="Giovannoni S.J."/>
            <person name="Cho J.C."/>
        </authorList>
    </citation>
    <scope>NUCLEOTIDE SEQUENCE [LARGE SCALE GENOMIC DNA]</scope>
    <source>
        <strain evidence="8">ATCC BAA-594 / HTCC2503 / KCTC 12087</strain>
    </source>
</reference>
<evidence type="ECO:0000256" key="1">
    <source>
        <dbReference type="ARBA" id="ARBA00022630"/>
    </source>
</evidence>
<dbReference type="Pfam" id="PF02518">
    <property type="entry name" value="HATPase_c"/>
    <property type="match status" value="1"/>
</dbReference>
<dbReference type="Gene3D" id="3.30.450.20">
    <property type="entry name" value="PAS domain"/>
    <property type="match status" value="1"/>
</dbReference>
<dbReference type="OrthoDB" id="136506at2"/>
<proteinExistence type="predicted"/>
<dbReference type="PROSITE" id="PS50113">
    <property type="entry name" value="PAC"/>
    <property type="match status" value="1"/>
</dbReference>
<dbReference type="eggNOG" id="COG3920">
    <property type="taxonomic scope" value="Bacteria"/>
</dbReference>
<dbReference type="HOGENOM" id="CLU_000445_114_57_5"/>
<evidence type="ECO:0000313" key="7">
    <source>
        <dbReference type="EMBL" id="ADM08840.1"/>
    </source>
</evidence>
<feature type="domain" description="Histidine kinase" evidence="4">
    <location>
        <begin position="150"/>
        <end position="345"/>
    </location>
</feature>
<dbReference type="AlphaFoldDB" id="E0TE19"/>
<dbReference type="InterPro" id="IPR003594">
    <property type="entry name" value="HATPase_dom"/>
</dbReference>
<protein>
    <submittedName>
        <fullName evidence="7">Sensory box histidine kinase</fullName>
    </submittedName>
</protein>
<sequence length="367" mass="40433">MNKPNGVGGITDVLGKVPGRASRYAVAQAPMSLVLTDPHRADNPIIYVNRAFEVMTGYSLSYVLGRNCRFLQRDGAEEEATKRLRAAIDKREPVQVDITNYRFDGSAFTNRLSVSPIYDSNNDLYAFVGIQTEITAENKQVEELKTVISETQHRVRNHLQLISSMIRLRSQESPDGAFEILAKRVEALGLLYDEFFVKGGLKDDSLRFDIVSGGAYVSRVATLIASLDMRRTIRMNVDVDPIYIETERAAQLGLIVSELITNALQHAFPDRSEGVVEVRLKELGGDQVRLTVADDGVGMGAADWPNGTSLGSRICKALIGQIDGNLNVATSEAGSIVTVDFYNATDTTLDQTGQRREIQDSNTQRLT</sequence>
<evidence type="ECO:0000259" key="5">
    <source>
        <dbReference type="PROSITE" id="PS50112"/>
    </source>
</evidence>
<dbReference type="SMART" id="SM00091">
    <property type="entry name" value="PAS"/>
    <property type="match status" value="1"/>
</dbReference>
<keyword evidence="7" id="KW-0418">Kinase</keyword>
<keyword evidence="3" id="KW-0157">Chromophore</keyword>
<dbReference type="GO" id="GO:0016301">
    <property type="term" value="F:kinase activity"/>
    <property type="evidence" value="ECO:0007669"/>
    <property type="project" value="UniProtKB-KW"/>
</dbReference>
<evidence type="ECO:0000313" key="8">
    <source>
        <dbReference type="Proteomes" id="UP000001302"/>
    </source>
</evidence>
<feature type="domain" description="PAC" evidence="6">
    <location>
        <begin position="92"/>
        <end position="146"/>
    </location>
</feature>
<gene>
    <name evidence="7" type="ordered locus">PB2503_03827</name>
</gene>
<evidence type="ECO:0000259" key="4">
    <source>
        <dbReference type="PROSITE" id="PS50109"/>
    </source>
</evidence>
<dbReference type="CDD" id="cd00130">
    <property type="entry name" value="PAS"/>
    <property type="match status" value="1"/>
</dbReference>
<reference evidence="8" key="1">
    <citation type="submission" date="2010-08" db="EMBL/GenBank/DDBJ databases">
        <title>Genome sequence of Parvularcula bermudensis HTCC2503.</title>
        <authorList>
            <person name="Kang D.-M."/>
            <person name="Oh H.-M."/>
            <person name="Cho J.-C."/>
        </authorList>
    </citation>
    <scope>NUCLEOTIDE SEQUENCE [LARGE SCALE GENOMIC DNA]</scope>
    <source>
        <strain evidence="8">ATCC BAA-594 / HTCC2503 / KCTC 12087</strain>
    </source>
</reference>